<feature type="region of interest" description="Disordered" evidence="1">
    <location>
        <begin position="1"/>
        <end position="24"/>
    </location>
</feature>
<dbReference type="AlphaFoldDB" id="A0A921ZVT0"/>
<proteinExistence type="predicted"/>
<sequence>CSGDVDGRAHGGALAGADGDARRAGSAAAVRGLLRSVGGARAEETLARRQSIREQDVHHGHGRARDAGHATDAGVQRGRRAPRRLAAVVQRHHAARPQGKQYTR</sequence>
<organism evidence="2 3">
    <name type="scientific">Manduca sexta</name>
    <name type="common">Tobacco hawkmoth</name>
    <name type="synonym">Tobacco hornworm</name>
    <dbReference type="NCBI Taxonomy" id="7130"/>
    <lineage>
        <taxon>Eukaryota</taxon>
        <taxon>Metazoa</taxon>
        <taxon>Ecdysozoa</taxon>
        <taxon>Arthropoda</taxon>
        <taxon>Hexapoda</taxon>
        <taxon>Insecta</taxon>
        <taxon>Pterygota</taxon>
        <taxon>Neoptera</taxon>
        <taxon>Endopterygota</taxon>
        <taxon>Lepidoptera</taxon>
        <taxon>Glossata</taxon>
        <taxon>Ditrysia</taxon>
        <taxon>Bombycoidea</taxon>
        <taxon>Sphingidae</taxon>
        <taxon>Sphinginae</taxon>
        <taxon>Sphingini</taxon>
        <taxon>Manduca</taxon>
    </lineage>
</organism>
<gene>
    <name evidence="2" type="ORF">O3G_MSEX014483</name>
</gene>
<feature type="compositionally biased region" description="Basic and acidic residues" evidence="1">
    <location>
        <begin position="43"/>
        <end position="69"/>
    </location>
</feature>
<feature type="region of interest" description="Disordered" evidence="1">
    <location>
        <begin position="43"/>
        <end position="81"/>
    </location>
</feature>
<comment type="caution">
    <text evidence="2">The sequence shown here is derived from an EMBL/GenBank/DDBJ whole genome shotgun (WGS) entry which is preliminary data.</text>
</comment>
<dbReference type="Proteomes" id="UP000791440">
    <property type="component" value="Unassembled WGS sequence"/>
</dbReference>
<protein>
    <submittedName>
        <fullName evidence="2">Uncharacterized protein</fullName>
    </submittedName>
</protein>
<name>A0A921ZVT0_MANSE</name>
<evidence type="ECO:0000313" key="2">
    <source>
        <dbReference type="EMBL" id="KAG6464396.1"/>
    </source>
</evidence>
<dbReference type="EMBL" id="JH669156">
    <property type="protein sequence ID" value="KAG6464396.1"/>
    <property type="molecule type" value="Genomic_DNA"/>
</dbReference>
<evidence type="ECO:0000313" key="3">
    <source>
        <dbReference type="Proteomes" id="UP000791440"/>
    </source>
</evidence>
<reference evidence="2" key="2">
    <citation type="submission" date="2020-12" db="EMBL/GenBank/DDBJ databases">
        <authorList>
            <person name="Kanost M."/>
        </authorList>
    </citation>
    <scope>NUCLEOTIDE SEQUENCE</scope>
</reference>
<reference evidence="2" key="1">
    <citation type="journal article" date="2016" name="Insect Biochem. Mol. Biol.">
        <title>Multifaceted biological insights from a draft genome sequence of the tobacco hornworm moth, Manduca sexta.</title>
        <authorList>
            <person name="Kanost M.R."/>
            <person name="Arrese E.L."/>
            <person name="Cao X."/>
            <person name="Chen Y.R."/>
            <person name="Chellapilla S."/>
            <person name="Goldsmith M.R."/>
            <person name="Grosse-Wilde E."/>
            <person name="Heckel D.G."/>
            <person name="Herndon N."/>
            <person name="Jiang H."/>
            <person name="Papanicolaou A."/>
            <person name="Qu J."/>
            <person name="Soulages J.L."/>
            <person name="Vogel H."/>
            <person name="Walters J."/>
            <person name="Waterhouse R.M."/>
            <person name="Ahn S.J."/>
            <person name="Almeida F.C."/>
            <person name="An C."/>
            <person name="Aqrawi P."/>
            <person name="Bretschneider A."/>
            <person name="Bryant W.B."/>
            <person name="Bucks S."/>
            <person name="Chao H."/>
            <person name="Chevignon G."/>
            <person name="Christen J.M."/>
            <person name="Clarke D.F."/>
            <person name="Dittmer N.T."/>
            <person name="Ferguson L.C.F."/>
            <person name="Garavelou S."/>
            <person name="Gordon K.H.J."/>
            <person name="Gunaratna R.T."/>
            <person name="Han Y."/>
            <person name="Hauser F."/>
            <person name="He Y."/>
            <person name="Heidel-Fischer H."/>
            <person name="Hirsh A."/>
            <person name="Hu Y."/>
            <person name="Jiang H."/>
            <person name="Kalra D."/>
            <person name="Klinner C."/>
            <person name="Konig C."/>
            <person name="Kovar C."/>
            <person name="Kroll A.R."/>
            <person name="Kuwar S.S."/>
            <person name="Lee S.L."/>
            <person name="Lehman R."/>
            <person name="Li K."/>
            <person name="Li Z."/>
            <person name="Liang H."/>
            <person name="Lovelace S."/>
            <person name="Lu Z."/>
            <person name="Mansfield J.H."/>
            <person name="McCulloch K.J."/>
            <person name="Mathew T."/>
            <person name="Morton B."/>
            <person name="Muzny D.M."/>
            <person name="Neunemann D."/>
            <person name="Ongeri F."/>
            <person name="Pauchet Y."/>
            <person name="Pu L.L."/>
            <person name="Pyrousis I."/>
            <person name="Rao X.J."/>
            <person name="Redding A."/>
            <person name="Roesel C."/>
            <person name="Sanchez-Gracia A."/>
            <person name="Schaack S."/>
            <person name="Shukla A."/>
            <person name="Tetreau G."/>
            <person name="Wang Y."/>
            <person name="Xiong G.H."/>
            <person name="Traut W."/>
            <person name="Walsh T.K."/>
            <person name="Worley K.C."/>
            <person name="Wu D."/>
            <person name="Wu W."/>
            <person name="Wu Y.Q."/>
            <person name="Zhang X."/>
            <person name="Zou Z."/>
            <person name="Zucker H."/>
            <person name="Briscoe A.D."/>
            <person name="Burmester T."/>
            <person name="Clem R.J."/>
            <person name="Feyereisen R."/>
            <person name="Grimmelikhuijzen C.J.P."/>
            <person name="Hamodrakas S.J."/>
            <person name="Hansson B.S."/>
            <person name="Huguet E."/>
            <person name="Jermiin L.S."/>
            <person name="Lan Q."/>
            <person name="Lehman H.K."/>
            <person name="Lorenzen M."/>
            <person name="Merzendorfer H."/>
            <person name="Michalopoulos I."/>
            <person name="Morton D.B."/>
            <person name="Muthukrishnan S."/>
            <person name="Oakeshott J.G."/>
            <person name="Palmer W."/>
            <person name="Park Y."/>
            <person name="Passarelli A.L."/>
            <person name="Rozas J."/>
            <person name="Schwartz L.M."/>
            <person name="Smith W."/>
            <person name="Southgate A."/>
            <person name="Vilcinskas A."/>
            <person name="Vogt R."/>
            <person name="Wang P."/>
            <person name="Werren J."/>
            <person name="Yu X.Q."/>
            <person name="Zhou J.J."/>
            <person name="Brown S.J."/>
            <person name="Scherer S.E."/>
            <person name="Richards S."/>
            <person name="Blissard G.W."/>
        </authorList>
    </citation>
    <scope>NUCLEOTIDE SEQUENCE</scope>
</reference>
<feature type="compositionally biased region" description="Low complexity" evidence="1">
    <location>
        <begin position="11"/>
        <end position="24"/>
    </location>
</feature>
<accession>A0A921ZVT0</accession>
<evidence type="ECO:0000256" key="1">
    <source>
        <dbReference type="SAM" id="MobiDB-lite"/>
    </source>
</evidence>
<keyword evidence="3" id="KW-1185">Reference proteome</keyword>
<feature type="non-terminal residue" evidence="2">
    <location>
        <position position="1"/>
    </location>
</feature>
<feature type="non-terminal residue" evidence="2">
    <location>
        <position position="104"/>
    </location>
</feature>